<dbReference type="Proteomes" id="UP000755585">
    <property type="component" value="Unassembled WGS sequence"/>
</dbReference>
<dbReference type="Pfam" id="PF01575">
    <property type="entry name" value="MaoC_dehydratas"/>
    <property type="match status" value="1"/>
</dbReference>
<evidence type="ECO:0000259" key="2">
    <source>
        <dbReference type="Pfam" id="PF01575"/>
    </source>
</evidence>
<organism evidence="3 4">
    <name type="scientific">Kribbella aluminosa</name>
    <dbReference type="NCBI Taxonomy" id="416017"/>
    <lineage>
        <taxon>Bacteria</taxon>
        <taxon>Bacillati</taxon>
        <taxon>Actinomycetota</taxon>
        <taxon>Actinomycetes</taxon>
        <taxon>Propionibacteriales</taxon>
        <taxon>Kribbellaceae</taxon>
        <taxon>Kribbella</taxon>
    </lineage>
</organism>
<evidence type="ECO:0000313" key="3">
    <source>
        <dbReference type="EMBL" id="MBP2351443.1"/>
    </source>
</evidence>
<keyword evidence="4" id="KW-1185">Reference proteome</keyword>
<dbReference type="EMBL" id="JAGINT010000001">
    <property type="protein sequence ID" value="MBP2351443.1"/>
    <property type="molecule type" value="Genomic_DNA"/>
</dbReference>
<dbReference type="SUPFAM" id="SSF54637">
    <property type="entry name" value="Thioesterase/thiol ester dehydrase-isomerase"/>
    <property type="match status" value="1"/>
</dbReference>
<proteinExistence type="inferred from homology"/>
<feature type="domain" description="MaoC-like" evidence="2">
    <location>
        <begin position="5"/>
        <end position="94"/>
    </location>
</feature>
<reference evidence="3 4" key="1">
    <citation type="submission" date="2021-03" db="EMBL/GenBank/DDBJ databases">
        <title>Sequencing the genomes of 1000 actinobacteria strains.</title>
        <authorList>
            <person name="Klenk H.-P."/>
        </authorList>
    </citation>
    <scope>NUCLEOTIDE SEQUENCE [LARGE SCALE GENOMIC DNA]</scope>
    <source>
        <strain evidence="3 4">DSM 18824</strain>
    </source>
</reference>
<sequence length="125" mass="13621">MYGPLSVTDFVVYQGASGDLASIHHDTEVARAAGYDKPFAPGMYPAGLLASWATSWLGARNLRRYKVRFAQMVWPGDTLTCSGTIVRAEARDRDSLIELELEARAGDEIVLKGWATFVVPASDLS</sequence>
<gene>
    <name evidence="3" type="ORF">JOF29_002526</name>
</gene>
<dbReference type="Gene3D" id="3.10.129.10">
    <property type="entry name" value="Hotdog Thioesterase"/>
    <property type="match status" value="1"/>
</dbReference>
<protein>
    <submittedName>
        <fullName evidence="3">Acyl dehydratase</fullName>
    </submittedName>
</protein>
<dbReference type="InterPro" id="IPR029069">
    <property type="entry name" value="HotDog_dom_sf"/>
</dbReference>
<evidence type="ECO:0000256" key="1">
    <source>
        <dbReference type="ARBA" id="ARBA00005254"/>
    </source>
</evidence>
<evidence type="ECO:0000313" key="4">
    <source>
        <dbReference type="Proteomes" id="UP000755585"/>
    </source>
</evidence>
<accession>A0ABS4UIG5</accession>
<comment type="similarity">
    <text evidence="1">Belongs to the enoyl-CoA hydratase/isomerase family.</text>
</comment>
<comment type="caution">
    <text evidence="3">The sequence shown here is derived from an EMBL/GenBank/DDBJ whole genome shotgun (WGS) entry which is preliminary data.</text>
</comment>
<dbReference type="RefSeq" id="WP_209694342.1">
    <property type="nucleotide sequence ID" value="NZ_BAAAVU010000042.1"/>
</dbReference>
<name>A0ABS4UIG5_9ACTN</name>
<dbReference type="InterPro" id="IPR002539">
    <property type="entry name" value="MaoC-like_dom"/>
</dbReference>